<evidence type="ECO:0000256" key="13">
    <source>
        <dbReference type="ARBA" id="ARBA00023316"/>
    </source>
</evidence>
<evidence type="ECO:0000256" key="6">
    <source>
        <dbReference type="ARBA" id="ARBA00012216"/>
    </source>
</evidence>
<keyword evidence="7 15" id="KW-0963">Cytoplasm</keyword>
<comment type="function">
    <text evidence="3 15">Cell wall formation.</text>
</comment>
<dbReference type="PANTHER" id="PTHR23132">
    <property type="entry name" value="D-ALANINE--D-ALANINE LIGASE"/>
    <property type="match status" value="1"/>
</dbReference>
<evidence type="ECO:0000313" key="20">
    <source>
        <dbReference type="Proteomes" id="UP000266273"/>
    </source>
</evidence>
<dbReference type="InterPro" id="IPR011761">
    <property type="entry name" value="ATP-grasp"/>
</dbReference>
<keyword evidence="20" id="KW-1185">Reference proteome</keyword>
<dbReference type="Gene3D" id="3.30.470.20">
    <property type="entry name" value="ATP-grasp fold, B domain"/>
    <property type="match status" value="1"/>
</dbReference>
<dbReference type="GO" id="GO:0009252">
    <property type="term" value="P:peptidoglycan biosynthetic process"/>
    <property type="evidence" value="ECO:0007669"/>
    <property type="project" value="UniProtKB-UniRule"/>
</dbReference>
<evidence type="ECO:0000256" key="9">
    <source>
        <dbReference type="ARBA" id="ARBA00022741"/>
    </source>
</evidence>
<dbReference type="InterPro" id="IPR011095">
    <property type="entry name" value="Dala_Dala_lig_C"/>
</dbReference>
<dbReference type="InterPro" id="IPR016185">
    <property type="entry name" value="PreATP-grasp_dom_sf"/>
</dbReference>
<evidence type="ECO:0000256" key="12">
    <source>
        <dbReference type="ARBA" id="ARBA00022984"/>
    </source>
</evidence>
<evidence type="ECO:0000256" key="14">
    <source>
        <dbReference type="ARBA" id="ARBA00047614"/>
    </source>
</evidence>
<keyword evidence="13 15" id="KW-0961">Cell wall biogenesis/degradation</keyword>
<dbReference type="GO" id="GO:0008716">
    <property type="term" value="F:D-alanine-D-alanine ligase activity"/>
    <property type="evidence" value="ECO:0007669"/>
    <property type="project" value="UniProtKB-UniRule"/>
</dbReference>
<dbReference type="PROSITE" id="PS00843">
    <property type="entry name" value="DALA_DALA_LIGASE_1"/>
    <property type="match status" value="1"/>
</dbReference>
<feature type="domain" description="ATP-grasp" evidence="18">
    <location>
        <begin position="150"/>
        <end position="377"/>
    </location>
</feature>
<dbReference type="UniPathway" id="UPA00219"/>
<dbReference type="GO" id="GO:0008360">
    <property type="term" value="P:regulation of cell shape"/>
    <property type="evidence" value="ECO:0007669"/>
    <property type="project" value="UniProtKB-KW"/>
</dbReference>
<comment type="catalytic activity">
    <reaction evidence="14 15">
        <text>2 D-alanine + ATP = D-alanyl-D-alanine + ADP + phosphate + H(+)</text>
        <dbReference type="Rhea" id="RHEA:11224"/>
        <dbReference type="ChEBI" id="CHEBI:15378"/>
        <dbReference type="ChEBI" id="CHEBI:30616"/>
        <dbReference type="ChEBI" id="CHEBI:43474"/>
        <dbReference type="ChEBI" id="CHEBI:57416"/>
        <dbReference type="ChEBI" id="CHEBI:57822"/>
        <dbReference type="ChEBI" id="CHEBI:456216"/>
        <dbReference type="EC" id="6.3.2.4"/>
    </reaction>
</comment>
<evidence type="ECO:0000256" key="5">
    <source>
        <dbReference type="ARBA" id="ARBA00010871"/>
    </source>
</evidence>
<dbReference type="GO" id="GO:0005524">
    <property type="term" value="F:ATP binding"/>
    <property type="evidence" value="ECO:0007669"/>
    <property type="project" value="UniProtKB-UniRule"/>
</dbReference>
<dbReference type="Pfam" id="PF07478">
    <property type="entry name" value="Dala_Dala_lig_C"/>
    <property type="match status" value="2"/>
</dbReference>
<evidence type="ECO:0000256" key="4">
    <source>
        <dbReference type="ARBA" id="ARBA00004496"/>
    </source>
</evidence>
<dbReference type="Proteomes" id="UP000266273">
    <property type="component" value="Unassembled WGS sequence"/>
</dbReference>
<evidence type="ECO:0000256" key="8">
    <source>
        <dbReference type="ARBA" id="ARBA00022598"/>
    </source>
</evidence>
<dbReference type="InterPro" id="IPR013815">
    <property type="entry name" value="ATP_grasp_subdomain_1"/>
</dbReference>
<evidence type="ECO:0000256" key="16">
    <source>
        <dbReference type="PROSITE-ProRule" id="PRU00409"/>
    </source>
</evidence>
<comment type="caution">
    <text evidence="19">The sequence shown here is derived from an EMBL/GenBank/DDBJ whole genome shotgun (WGS) entry which is preliminary data.</text>
</comment>
<dbReference type="InterPro" id="IPR005905">
    <property type="entry name" value="D_ala_D_ala"/>
</dbReference>
<dbReference type="SUPFAM" id="SSF56059">
    <property type="entry name" value="Glutathione synthetase ATP-binding domain-like"/>
    <property type="match status" value="1"/>
</dbReference>
<feature type="region of interest" description="Disordered" evidence="17">
    <location>
        <begin position="382"/>
        <end position="404"/>
    </location>
</feature>
<comment type="cofactor">
    <cofactor evidence="2">
        <name>Mg(2+)</name>
        <dbReference type="ChEBI" id="CHEBI:18420"/>
    </cofactor>
</comment>
<evidence type="ECO:0000259" key="18">
    <source>
        <dbReference type="PROSITE" id="PS50975"/>
    </source>
</evidence>
<dbReference type="Pfam" id="PF01820">
    <property type="entry name" value="Dala_Dala_lig_N"/>
    <property type="match status" value="1"/>
</dbReference>
<evidence type="ECO:0000256" key="10">
    <source>
        <dbReference type="ARBA" id="ARBA00022840"/>
    </source>
</evidence>
<dbReference type="PROSITE" id="PS50975">
    <property type="entry name" value="ATP_GRASP"/>
    <property type="match status" value="1"/>
</dbReference>
<evidence type="ECO:0000256" key="7">
    <source>
        <dbReference type="ARBA" id="ARBA00022490"/>
    </source>
</evidence>
<evidence type="ECO:0000256" key="17">
    <source>
        <dbReference type="SAM" id="MobiDB-lite"/>
    </source>
</evidence>
<dbReference type="Gene3D" id="3.40.50.20">
    <property type="match status" value="1"/>
</dbReference>
<dbReference type="RefSeq" id="WP_119062460.1">
    <property type="nucleotide sequence ID" value="NZ_QXDF01000004.1"/>
</dbReference>
<dbReference type="AlphaFoldDB" id="A0A397PCQ5"/>
<reference evidence="19 20" key="1">
    <citation type="submission" date="2018-08" db="EMBL/GenBank/DDBJ databases">
        <title>Genomic Encyclopedia of Archaeal and Bacterial Type Strains, Phase II (KMG-II): from individual species to whole genera.</title>
        <authorList>
            <person name="Goeker M."/>
        </authorList>
    </citation>
    <scope>NUCLEOTIDE SEQUENCE [LARGE SCALE GENOMIC DNA]</scope>
    <source>
        <strain evidence="19 20">DSM 5002</strain>
    </source>
</reference>
<dbReference type="PANTHER" id="PTHR23132:SF23">
    <property type="entry name" value="D-ALANINE--D-ALANINE LIGASE B"/>
    <property type="match status" value="1"/>
</dbReference>
<feature type="compositionally biased region" description="Basic and acidic residues" evidence="17">
    <location>
        <begin position="395"/>
        <end position="404"/>
    </location>
</feature>
<name>A0A397PCQ5_9HYPH</name>
<protein>
    <recommendedName>
        <fullName evidence="6 15">D-alanine--D-alanine ligase</fullName>
        <ecNumber evidence="6 15">6.3.2.4</ecNumber>
    </recommendedName>
    <alternativeName>
        <fullName evidence="15">D-Ala-D-Ala ligase</fullName>
    </alternativeName>
    <alternativeName>
        <fullName evidence="15">D-alanylalanine synthetase</fullName>
    </alternativeName>
</protein>
<evidence type="ECO:0000256" key="3">
    <source>
        <dbReference type="ARBA" id="ARBA00003921"/>
    </source>
</evidence>
<evidence type="ECO:0000313" key="19">
    <source>
        <dbReference type="EMBL" id="RIA47286.1"/>
    </source>
</evidence>
<dbReference type="EMBL" id="QXDF01000004">
    <property type="protein sequence ID" value="RIA47286.1"/>
    <property type="molecule type" value="Genomic_DNA"/>
</dbReference>
<dbReference type="HAMAP" id="MF_00047">
    <property type="entry name" value="Dala_Dala_lig"/>
    <property type="match status" value="1"/>
</dbReference>
<dbReference type="Gene3D" id="3.30.1490.20">
    <property type="entry name" value="ATP-grasp fold, A domain"/>
    <property type="match status" value="1"/>
</dbReference>
<evidence type="ECO:0000256" key="2">
    <source>
        <dbReference type="ARBA" id="ARBA00001946"/>
    </source>
</evidence>
<sequence length="404" mass="44219">MATEKQVIAVFFGGRSPEHDVSIVTGLQAAEALDPELYEVIPVYITARGEMLTGQDLLSRDTYIPGPSARANLTDVRLDLTPGDRGRLMTTGGSLFQRAKVIEFDTALLAFHGLYGEDGRLQGALEMADIAYTGMRAFASTITMDKVATKRLLADTDIAMLPFREIKRPAQGLLLAEEELKAQVGDFAFPCIVKPSHLGSSIGVARVNTMEELSAVLPGLFKYDTAAILEPFVENMVEYNLSVARIAGELRTSAIEKPKRAEELLDFKQKYLSGGGKEAGSKSPGGGRASEGMLSLTRELNPELPTEVEERLRAWACTAYDHFHGTGAPRFDFIGNEATGEFWLNEVNPCPGSFGYFLWEAAEQPMLFPDLLEHLISEAAEQRAAAELPDDPTPEDARLFPRRS</sequence>
<gene>
    <name evidence="15" type="primary">ddl</name>
    <name evidence="19" type="ORF">BXY53_2669</name>
</gene>
<dbReference type="OrthoDB" id="9813261at2"/>
<keyword evidence="10 16" id="KW-0067">ATP-binding</keyword>
<accession>A0A397PCQ5</accession>
<evidence type="ECO:0000256" key="11">
    <source>
        <dbReference type="ARBA" id="ARBA00022960"/>
    </source>
</evidence>
<evidence type="ECO:0000256" key="1">
    <source>
        <dbReference type="ARBA" id="ARBA00001936"/>
    </source>
</evidence>
<comment type="subcellular location">
    <subcellularLocation>
        <location evidence="4 15">Cytoplasm</location>
    </subcellularLocation>
</comment>
<evidence type="ECO:0000256" key="15">
    <source>
        <dbReference type="HAMAP-Rule" id="MF_00047"/>
    </source>
</evidence>
<comment type="cofactor">
    <cofactor evidence="1">
        <name>Mn(2+)</name>
        <dbReference type="ChEBI" id="CHEBI:29035"/>
    </cofactor>
</comment>
<keyword evidence="12 15" id="KW-0573">Peptidoglycan synthesis</keyword>
<proteinExistence type="inferred from homology"/>
<keyword evidence="11 15" id="KW-0133">Cell shape</keyword>
<keyword evidence="8 15" id="KW-0436">Ligase</keyword>
<organism evidence="19 20">
    <name type="scientific">Dichotomicrobium thermohalophilum</name>
    <dbReference type="NCBI Taxonomy" id="933063"/>
    <lineage>
        <taxon>Bacteria</taxon>
        <taxon>Pseudomonadati</taxon>
        <taxon>Pseudomonadota</taxon>
        <taxon>Alphaproteobacteria</taxon>
        <taxon>Hyphomicrobiales</taxon>
        <taxon>Hyphomicrobiaceae</taxon>
        <taxon>Dichotomicrobium</taxon>
    </lineage>
</organism>
<dbReference type="GO" id="GO:0071555">
    <property type="term" value="P:cell wall organization"/>
    <property type="evidence" value="ECO:0007669"/>
    <property type="project" value="UniProtKB-KW"/>
</dbReference>
<dbReference type="GO" id="GO:0046872">
    <property type="term" value="F:metal ion binding"/>
    <property type="evidence" value="ECO:0007669"/>
    <property type="project" value="InterPro"/>
</dbReference>
<dbReference type="EC" id="6.3.2.4" evidence="6 15"/>
<comment type="pathway">
    <text evidence="15">Cell wall biogenesis; peptidoglycan biosynthesis.</text>
</comment>
<dbReference type="InterPro" id="IPR000291">
    <property type="entry name" value="D-Ala_lig_Van_CS"/>
</dbReference>
<dbReference type="InterPro" id="IPR011127">
    <property type="entry name" value="Dala_Dala_lig_N"/>
</dbReference>
<dbReference type="SUPFAM" id="SSF52440">
    <property type="entry name" value="PreATP-grasp domain"/>
    <property type="match status" value="1"/>
</dbReference>
<comment type="similarity">
    <text evidence="5 15">Belongs to the D-alanine--D-alanine ligase family.</text>
</comment>
<dbReference type="GO" id="GO:0005737">
    <property type="term" value="C:cytoplasm"/>
    <property type="evidence" value="ECO:0007669"/>
    <property type="project" value="UniProtKB-SubCell"/>
</dbReference>
<keyword evidence="9 16" id="KW-0547">Nucleotide-binding</keyword>